<evidence type="ECO:0000256" key="1">
    <source>
        <dbReference type="ARBA" id="ARBA00004651"/>
    </source>
</evidence>
<proteinExistence type="predicted"/>
<evidence type="ECO:0000313" key="9">
    <source>
        <dbReference type="Proteomes" id="UP001470230"/>
    </source>
</evidence>
<dbReference type="InterPro" id="IPR050448">
    <property type="entry name" value="OpgB/LTA_synthase_biosynth"/>
</dbReference>
<accession>A0ABR2H2N2</accession>
<dbReference type="Pfam" id="PF00884">
    <property type="entry name" value="Sulfatase"/>
    <property type="match status" value="1"/>
</dbReference>
<reference evidence="8 9" key="1">
    <citation type="submission" date="2024-04" db="EMBL/GenBank/DDBJ databases">
        <title>Tritrichomonas musculus Genome.</title>
        <authorList>
            <person name="Alves-Ferreira E."/>
            <person name="Grigg M."/>
            <person name="Lorenzi H."/>
            <person name="Galac M."/>
        </authorList>
    </citation>
    <scope>NUCLEOTIDE SEQUENCE [LARGE SCALE GENOMIC DNA]</scope>
    <source>
        <strain evidence="8 9">EAF2021</strain>
    </source>
</reference>
<evidence type="ECO:0000256" key="3">
    <source>
        <dbReference type="ARBA" id="ARBA00022692"/>
    </source>
</evidence>
<keyword evidence="2" id="KW-1003">Cell membrane</keyword>
<keyword evidence="3 6" id="KW-0812">Transmembrane</keyword>
<feature type="transmembrane region" description="Helical" evidence="6">
    <location>
        <begin position="123"/>
        <end position="143"/>
    </location>
</feature>
<keyword evidence="9" id="KW-1185">Reference proteome</keyword>
<sequence>MKKYILIYSKSHLDLAQLIFRLLLLSILETLKILYGQSILLTIFNNIFYFFYLLTTSIDTKIKIEETQNQFNSKRNSFFLVILSINIIEFISWYINKAPFNTQALAALEIKNIIIQLSNFLPYFINILISCIIITFFPYYQFIIQIPKIYIPFKFVYYSLLFIFYLTILTDFHDINNKSLFDPIDDVYFTIIKKILLDKYDEKPTILSAINKTKSLILVQLESFPYEIASDPFVCPNLSNFLQRYEVIAPIQSQPYTSWSLTGMSVTQTGIPQIYPNPQFFTYAHSTDYEFIVGIKGIPNLLSSYNYTLQYAVVGKNKLMGFDPWVFAHNYKQIYKARNDRDLFDFFTDKHLIEMDKNIRESSFEKKYLTFIVNINTHSPYDKPRWCKLNFTGMKKYQKCFHCCDSAVGRFIDKFLELKMYEHTVLAVFPDHRPFQIDFNELFVLFPGMEKVDSKYKINGEITYYDFAPTILDLIGFKKYQPENPFGKKIYNNSDESDRKYCLNGDCIIKHYKPDQNDLTLLYKFIHHEYGKKIKAKYNISDPFTCTINGKRYISSVPCINNSK</sequence>
<dbReference type="SUPFAM" id="SSF53649">
    <property type="entry name" value="Alkaline phosphatase-like"/>
    <property type="match status" value="1"/>
</dbReference>
<evidence type="ECO:0000256" key="5">
    <source>
        <dbReference type="ARBA" id="ARBA00023136"/>
    </source>
</evidence>
<dbReference type="Gene3D" id="3.40.720.10">
    <property type="entry name" value="Alkaline Phosphatase, subunit A"/>
    <property type="match status" value="1"/>
</dbReference>
<comment type="subcellular location">
    <subcellularLocation>
        <location evidence="1">Cell membrane</location>
        <topology evidence="1">Multi-pass membrane protein</topology>
    </subcellularLocation>
</comment>
<feature type="transmembrane region" description="Helical" evidence="6">
    <location>
        <begin position="155"/>
        <end position="173"/>
    </location>
</feature>
<organism evidence="8 9">
    <name type="scientific">Tritrichomonas musculus</name>
    <dbReference type="NCBI Taxonomy" id="1915356"/>
    <lineage>
        <taxon>Eukaryota</taxon>
        <taxon>Metamonada</taxon>
        <taxon>Parabasalia</taxon>
        <taxon>Tritrichomonadida</taxon>
        <taxon>Tritrichomonadidae</taxon>
        <taxon>Tritrichomonas</taxon>
    </lineage>
</organism>
<evidence type="ECO:0000256" key="2">
    <source>
        <dbReference type="ARBA" id="ARBA00022475"/>
    </source>
</evidence>
<feature type="transmembrane region" description="Helical" evidence="6">
    <location>
        <begin position="34"/>
        <end position="55"/>
    </location>
</feature>
<evidence type="ECO:0000256" key="6">
    <source>
        <dbReference type="SAM" id="Phobius"/>
    </source>
</evidence>
<feature type="transmembrane region" description="Helical" evidence="6">
    <location>
        <begin position="76"/>
        <end position="95"/>
    </location>
</feature>
<evidence type="ECO:0000256" key="4">
    <source>
        <dbReference type="ARBA" id="ARBA00022989"/>
    </source>
</evidence>
<protein>
    <recommendedName>
        <fullName evidence="7">Sulfatase N-terminal domain-containing protein</fullName>
    </recommendedName>
</protein>
<dbReference type="EMBL" id="JAPFFF010000046">
    <property type="protein sequence ID" value="KAK8840416.1"/>
    <property type="molecule type" value="Genomic_DNA"/>
</dbReference>
<keyword evidence="4 6" id="KW-1133">Transmembrane helix</keyword>
<dbReference type="InterPro" id="IPR017850">
    <property type="entry name" value="Alkaline_phosphatase_core_sf"/>
</dbReference>
<feature type="domain" description="Sulfatase N-terminal" evidence="7">
    <location>
        <begin position="294"/>
        <end position="476"/>
    </location>
</feature>
<dbReference type="PANTHER" id="PTHR47371">
    <property type="entry name" value="LIPOTEICHOIC ACID SYNTHASE"/>
    <property type="match status" value="1"/>
</dbReference>
<evidence type="ECO:0000259" key="7">
    <source>
        <dbReference type="Pfam" id="PF00884"/>
    </source>
</evidence>
<keyword evidence="5 6" id="KW-0472">Membrane</keyword>
<evidence type="ECO:0000313" key="8">
    <source>
        <dbReference type="EMBL" id="KAK8840416.1"/>
    </source>
</evidence>
<dbReference type="Proteomes" id="UP001470230">
    <property type="component" value="Unassembled WGS sequence"/>
</dbReference>
<comment type="caution">
    <text evidence="8">The sequence shown here is derived from an EMBL/GenBank/DDBJ whole genome shotgun (WGS) entry which is preliminary data.</text>
</comment>
<name>A0ABR2H2N2_9EUKA</name>
<dbReference type="InterPro" id="IPR000917">
    <property type="entry name" value="Sulfatase_N"/>
</dbReference>
<dbReference type="PANTHER" id="PTHR47371:SF3">
    <property type="entry name" value="PHOSPHOGLYCEROL TRANSFERASE I"/>
    <property type="match status" value="1"/>
</dbReference>
<gene>
    <name evidence="8" type="ORF">M9Y10_030816</name>
</gene>